<keyword evidence="3" id="KW-1185">Reference proteome</keyword>
<protein>
    <submittedName>
        <fullName evidence="2">Uncharacterized protein</fullName>
    </submittedName>
</protein>
<organism evidence="2 3">
    <name type="scientific">Parvibaculum sedimenti</name>
    <dbReference type="NCBI Taxonomy" id="2608632"/>
    <lineage>
        <taxon>Bacteria</taxon>
        <taxon>Pseudomonadati</taxon>
        <taxon>Pseudomonadota</taxon>
        <taxon>Alphaproteobacteria</taxon>
        <taxon>Hyphomicrobiales</taxon>
        <taxon>Parvibaculaceae</taxon>
        <taxon>Parvibaculum</taxon>
    </lineage>
</organism>
<reference evidence="2 3" key="1">
    <citation type="submission" date="2019-09" db="EMBL/GenBank/DDBJ databases">
        <title>Parvibaculum sedimenti sp. nov., isolated from sediment.</title>
        <authorList>
            <person name="Wang Y."/>
        </authorList>
    </citation>
    <scope>NUCLEOTIDE SEQUENCE [LARGE SCALE GENOMIC DNA]</scope>
    <source>
        <strain evidence="2 3">HXT-9</strain>
    </source>
</reference>
<dbReference type="RefSeq" id="WP_152214971.1">
    <property type="nucleotide sequence ID" value="NZ_JBAQYD010000319.1"/>
</dbReference>
<accession>A0A6N6VJS3</accession>
<comment type="caution">
    <text evidence="2">The sequence shown here is derived from an EMBL/GenBank/DDBJ whole genome shotgun (WGS) entry which is preliminary data.</text>
</comment>
<gene>
    <name evidence="2" type="ORF">F2P47_04490</name>
</gene>
<feature type="chain" id="PRO_5026914711" evidence="1">
    <location>
        <begin position="25"/>
        <end position="180"/>
    </location>
</feature>
<sequence length="180" mass="20298">MIASKHLCALAGIVFFFLPATAWADSCTGTPKDAAMELPSPLNKWGRIICTPYGHVIASREHWIWTPPGTYSPVFIPSQMVRENPERVGNASYFSKIDMRRISGDEYEEAYKAFHAALAPDKVKPDGYRLDLTSVSKRKLGLYFFDYGTSAWGIWCTTKCEPTSVFMLLDMDHRPKTPPK</sequence>
<keyword evidence="1" id="KW-0732">Signal</keyword>
<evidence type="ECO:0000256" key="1">
    <source>
        <dbReference type="SAM" id="SignalP"/>
    </source>
</evidence>
<dbReference type="Proteomes" id="UP000468901">
    <property type="component" value="Unassembled WGS sequence"/>
</dbReference>
<dbReference type="AlphaFoldDB" id="A0A6N6VJS3"/>
<name>A0A6N6VJS3_9HYPH</name>
<evidence type="ECO:0000313" key="3">
    <source>
        <dbReference type="Proteomes" id="UP000468901"/>
    </source>
</evidence>
<evidence type="ECO:0000313" key="2">
    <source>
        <dbReference type="EMBL" id="KAB7741668.1"/>
    </source>
</evidence>
<dbReference type="EMBL" id="WESC01000003">
    <property type="protein sequence ID" value="KAB7741668.1"/>
    <property type="molecule type" value="Genomic_DNA"/>
</dbReference>
<proteinExistence type="predicted"/>
<feature type="signal peptide" evidence="1">
    <location>
        <begin position="1"/>
        <end position="24"/>
    </location>
</feature>